<name>A0A199W908_ANACO</name>
<gene>
    <name evidence="1" type="ORF">ACMD2_19150</name>
</gene>
<dbReference type="EMBL" id="LSRQ01000058">
    <property type="protein sequence ID" value="OAY85713.1"/>
    <property type="molecule type" value="Genomic_DNA"/>
</dbReference>
<dbReference type="AlphaFoldDB" id="A0A199W908"/>
<sequence>MEKGGGRGGRAFGVWRKPVTKRRSKGAGIARAVAEYLVSDSYMYAPLIDPPTMPPPKGSSPSSALKDIYLIKLSLELSQFDVLTELASSGYSGIVLKKRLLRMENGELILYDGFAPFCSTSSSGQNDVGNELKALFLLTKLMFTDATPLRWSPISKCFRKAFLSESESCILSERNIILAERKVIQQDPENMVDGSDSSLHWCVGLNHSASKNSLCRGLRKIRTWTIGGLSEYHRGCRGNSCLPTCIPNYGAQCSNSDLGSRLSVTVGLLQSTPVNRVAYEGGSDEEDSARRIV</sequence>
<accession>A0A199W908</accession>
<protein>
    <submittedName>
        <fullName evidence="1">Uncharacterized protein</fullName>
    </submittedName>
</protein>
<organism evidence="1 2">
    <name type="scientific">Ananas comosus</name>
    <name type="common">Pineapple</name>
    <name type="synonym">Ananas ananas</name>
    <dbReference type="NCBI Taxonomy" id="4615"/>
    <lineage>
        <taxon>Eukaryota</taxon>
        <taxon>Viridiplantae</taxon>
        <taxon>Streptophyta</taxon>
        <taxon>Embryophyta</taxon>
        <taxon>Tracheophyta</taxon>
        <taxon>Spermatophyta</taxon>
        <taxon>Magnoliopsida</taxon>
        <taxon>Liliopsida</taxon>
        <taxon>Poales</taxon>
        <taxon>Bromeliaceae</taxon>
        <taxon>Bromelioideae</taxon>
        <taxon>Ananas</taxon>
    </lineage>
</organism>
<evidence type="ECO:0000313" key="1">
    <source>
        <dbReference type="EMBL" id="OAY85713.1"/>
    </source>
</evidence>
<comment type="caution">
    <text evidence="1">The sequence shown here is derived from an EMBL/GenBank/DDBJ whole genome shotgun (WGS) entry which is preliminary data.</text>
</comment>
<evidence type="ECO:0000313" key="2">
    <source>
        <dbReference type="Proteomes" id="UP000092600"/>
    </source>
</evidence>
<dbReference type="PANTHER" id="PTHR36811:SF2">
    <property type="entry name" value="OS08G0444440 PROTEIN"/>
    <property type="match status" value="1"/>
</dbReference>
<dbReference type="Proteomes" id="UP000092600">
    <property type="component" value="Unassembled WGS sequence"/>
</dbReference>
<dbReference type="PANTHER" id="PTHR36811">
    <property type="entry name" value="OS08G0444440 PROTEIN"/>
    <property type="match status" value="1"/>
</dbReference>
<proteinExistence type="predicted"/>
<reference evidence="1 2" key="1">
    <citation type="journal article" date="2016" name="DNA Res.">
        <title>The draft genome of MD-2 pineapple using hybrid error correction of long reads.</title>
        <authorList>
            <person name="Redwan R.M."/>
            <person name="Saidin A."/>
            <person name="Kumar S.V."/>
        </authorList>
    </citation>
    <scope>NUCLEOTIDE SEQUENCE [LARGE SCALE GENOMIC DNA]</scope>
    <source>
        <strain evidence="2">cv. MD2</strain>
        <tissue evidence="1">Leaf</tissue>
    </source>
</reference>